<accession>A0ABT4VXP6</accession>
<evidence type="ECO:0000313" key="1">
    <source>
        <dbReference type="EMBL" id="MDA5093038.1"/>
    </source>
</evidence>
<dbReference type="EMBL" id="JAQIIO010000001">
    <property type="protein sequence ID" value="MDA5093038.1"/>
    <property type="molecule type" value="Genomic_DNA"/>
</dbReference>
<dbReference type="InterPro" id="IPR005331">
    <property type="entry name" value="Sulfotransferase"/>
</dbReference>
<dbReference type="Gene3D" id="3.40.50.300">
    <property type="entry name" value="P-loop containing nucleotide triphosphate hydrolases"/>
    <property type="match status" value="1"/>
</dbReference>
<dbReference type="InterPro" id="IPR027417">
    <property type="entry name" value="P-loop_NTPase"/>
</dbReference>
<gene>
    <name evidence="1" type="ORF">O2N63_02965</name>
</gene>
<proteinExistence type="predicted"/>
<dbReference type="SUPFAM" id="SSF52540">
    <property type="entry name" value="P-loop containing nucleoside triphosphate hydrolases"/>
    <property type="match status" value="1"/>
</dbReference>
<sequence>MTPQFDCFIIFAEMRTGSNFLESNLDQFPGLKCYGEAFNPYFMVSPKTKELFGVTTRARDKDPLVLVEAIKKGTDGLPGFRFFHDHDPRVFEALIDDPRCAKVVLTRNHLEAYVSRKIAWETDQWQLNDVKDVIKKRATFHGWEFERLFYRMKDFQLQIKDRLQRSGQTAFYIDYEDAQDLAVLNGLARFLGVDHEITEFAGTFKKQNPESLEDKVVNYDKLLETVGKIDVFDLHRIPNFEPSRPAAVTTYVLSEATGMVFMPVKGGPKERVQDWMNRFGETQAGFSQKMLRKWKREHKGHRSFTVLRHPVERLHSVFCHHFLRHGPDTYWDIKHALRESYGVEVPEAEPDESWSVEAHKQAFVQFIDFVDRNLKGQTGIRVDAAWASQSAVLQGFAGFALPDHVLREDQLEEGLGGLLAELGITMSDWPAAPAEDQPFALSQIYDTEIEKKIRKLYQRDYMMFGFRPLGR</sequence>
<dbReference type="Proteomes" id="UP001528040">
    <property type="component" value="Unassembled WGS sequence"/>
</dbReference>
<protein>
    <submittedName>
        <fullName evidence="1">Sulfotransferase family 2 domain-containing protein</fullName>
    </submittedName>
</protein>
<evidence type="ECO:0000313" key="2">
    <source>
        <dbReference type="Proteomes" id="UP001528040"/>
    </source>
</evidence>
<name>A0ABT4VXP6_9RHOB</name>
<organism evidence="1 2">
    <name type="scientific">Aliiroseovarius salicola</name>
    <dbReference type="NCBI Taxonomy" id="3009082"/>
    <lineage>
        <taxon>Bacteria</taxon>
        <taxon>Pseudomonadati</taxon>
        <taxon>Pseudomonadota</taxon>
        <taxon>Alphaproteobacteria</taxon>
        <taxon>Rhodobacterales</taxon>
        <taxon>Paracoccaceae</taxon>
        <taxon>Aliiroseovarius</taxon>
    </lineage>
</organism>
<comment type="caution">
    <text evidence="1">The sequence shown here is derived from an EMBL/GenBank/DDBJ whole genome shotgun (WGS) entry which is preliminary data.</text>
</comment>
<dbReference type="Pfam" id="PF03567">
    <property type="entry name" value="Sulfotransfer_2"/>
    <property type="match status" value="1"/>
</dbReference>
<keyword evidence="2" id="KW-1185">Reference proteome</keyword>
<reference evidence="1 2" key="1">
    <citation type="submission" date="2023-01" db="EMBL/GenBank/DDBJ databases">
        <authorList>
            <person name="Yoon J.-W."/>
        </authorList>
    </citation>
    <scope>NUCLEOTIDE SEQUENCE [LARGE SCALE GENOMIC DNA]</scope>
    <source>
        <strain evidence="1 2">KMU-50</strain>
    </source>
</reference>
<dbReference type="RefSeq" id="WP_271052624.1">
    <property type="nucleotide sequence ID" value="NZ_JAQIIO010000001.1"/>
</dbReference>